<dbReference type="Proteomes" id="UP001454036">
    <property type="component" value="Unassembled WGS sequence"/>
</dbReference>
<evidence type="ECO:0000313" key="3">
    <source>
        <dbReference type="Proteomes" id="UP001454036"/>
    </source>
</evidence>
<dbReference type="AlphaFoldDB" id="A0AAV3PXJ6"/>
<reference evidence="2 3" key="1">
    <citation type="submission" date="2024-01" db="EMBL/GenBank/DDBJ databases">
        <title>The complete chloroplast genome sequence of Lithospermum erythrorhizon: insights into the phylogenetic relationship among Boraginaceae species and the maternal lineages of purple gromwells.</title>
        <authorList>
            <person name="Okada T."/>
            <person name="Watanabe K."/>
        </authorList>
    </citation>
    <scope>NUCLEOTIDE SEQUENCE [LARGE SCALE GENOMIC DNA]</scope>
</reference>
<dbReference type="InterPro" id="IPR013103">
    <property type="entry name" value="RVT_2"/>
</dbReference>
<gene>
    <name evidence="2" type="ORF">LIER_38283</name>
</gene>
<accession>A0AAV3PXJ6</accession>
<organism evidence="2 3">
    <name type="scientific">Lithospermum erythrorhizon</name>
    <name type="common">Purple gromwell</name>
    <name type="synonym">Lithospermum officinale var. erythrorhizon</name>
    <dbReference type="NCBI Taxonomy" id="34254"/>
    <lineage>
        <taxon>Eukaryota</taxon>
        <taxon>Viridiplantae</taxon>
        <taxon>Streptophyta</taxon>
        <taxon>Embryophyta</taxon>
        <taxon>Tracheophyta</taxon>
        <taxon>Spermatophyta</taxon>
        <taxon>Magnoliopsida</taxon>
        <taxon>eudicotyledons</taxon>
        <taxon>Gunneridae</taxon>
        <taxon>Pentapetalae</taxon>
        <taxon>asterids</taxon>
        <taxon>lamiids</taxon>
        <taxon>Boraginales</taxon>
        <taxon>Boraginaceae</taxon>
        <taxon>Boraginoideae</taxon>
        <taxon>Lithospermeae</taxon>
        <taxon>Lithospermum</taxon>
    </lineage>
</organism>
<dbReference type="EMBL" id="BAABME010019230">
    <property type="protein sequence ID" value="GAA0156509.1"/>
    <property type="molecule type" value="Genomic_DNA"/>
</dbReference>
<evidence type="ECO:0000259" key="1">
    <source>
        <dbReference type="Pfam" id="PF07727"/>
    </source>
</evidence>
<sequence>MPNTFMSGENNDKKVEKSEDEFVKFTLYQDSLKGSSIPTAALVNSSNQNTCLISSSLKFIIDTGATDHMSVKSVPEAPHNSVTPSVSLPHTGAPSIPDVPVFDVKTNPDGSIARLKARFVAKGYGKTYGVDYLDTFAPVAKLTSVKLFLPLAATYDWQLYQLDIKNAFLHGDLEEELYIVTTRLESYALEVRIVINLYI</sequence>
<name>A0AAV3PXJ6_LITER</name>
<proteinExistence type="predicted"/>
<keyword evidence="3" id="KW-1185">Reference proteome</keyword>
<feature type="domain" description="Reverse transcriptase Ty1/copia-type" evidence="1">
    <location>
        <begin position="86"/>
        <end position="181"/>
    </location>
</feature>
<comment type="caution">
    <text evidence="2">The sequence shown here is derived from an EMBL/GenBank/DDBJ whole genome shotgun (WGS) entry which is preliminary data.</text>
</comment>
<protein>
    <recommendedName>
        <fullName evidence="1">Reverse transcriptase Ty1/copia-type domain-containing protein</fullName>
    </recommendedName>
</protein>
<dbReference type="Pfam" id="PF07727">
    <property type="entry name" value="RVT_2"/>
    <property type="match status" value="1"/>
</dbReference>
<evidence type="ECO:0000313" key="2">
    <source>
        <dbReference type="EMBL" id="GAA0156509.1"/>
    </source>
</evidence>